<protein>
    <submittedName>
        <fullName evidence="1">Type II toxin-antitoxin system RelE/ParE family toxin</fullName>
    </submittedName>
</protein>
<organism evidence="1 2">
    <name type="scientific">Actinomadura monticuli</name>
    <dbReference type="NCBI Taxonomy" id="3097367"/>
    <lineage>
        <taxon>Bacteria</taxon>
        <taxon>Bacillati</taxon>
        <taxon>Actinomycetota</taxon>
        <taxon>Actinomycetes</taxon>
        <taxon>Streptosporangiales</taxon>
        <taxon>Thermomonosporaceae</taxon>
        <taxon>Actinomadura</taxon>
    </lineage>
</organism>
<proteinExistence type="predicted"/>
<sequence length="123" mass="13798">MGLFEIQAEPEVVDWLMSLPPAHLARVDAVCGLLAVEGTGLGMPLSRPLGDGVWELRINLHPKDMRITYWFPGHDRIVLLTVFRKTRDAEQAQVRRAKQAQKVCEAEHDTDQIISLIETPEGS</sequence>
<comment type="caution">
    <text evidence="1">The sequence shown here is derived from an EMBL/GenBank/DDBJ whole genome shotgun (WGS) entry which is preliminary data.</text>
</comment>
<name>A0ABV4Q945_9ACTN</name>
<dbReference type="Proteomes" id="UP001569963">
    <property type="component" value="Unassembled WGS sequence"/>
</dbReference>
<dbReference type="InterPro" id="IPR009241">
    <property type="entry name" value="HigB-like"/>
</dbReference>
<reference evidence="1 2" key="1">
    <citation type="submission" date="2023-11" db="EMBL/GenBank/DDBJ databases">
        <title>Actinomadura monticuli sp. nov., isolated from volcanic ash.</title>
        <authorList>
            <person name="Lee S.D."/>
            <person name="Yang H."/>
            <person name="Kim I.S."/>
        </authorList>
    </citation>
    <scope>NUCLEOTIDE SEQUENCE [LARGE SCALE GENOMIC DNA]</scope>
    <source>
        <strain evidence="1 2">DLS-62</strain>
    </source>
</reference>
<dbReference type="RefSeq" id="WP_371949607.1">
    <property type="nucleotide sequence ID" value="NZ_JAXCEI010000005.1"/>
</dbReference>
<accession>A0ABV4Q945</accession>
<evidence type="ECO:0000313" key="1">
    <source>
        <dbReference type="EMBL" id="MFA1539690.1"/>
    </source>
</evidence>
<evidence type="ECO:0000313" key="2">
    <source>
        <dbReference type="Proteomes" id="UP001569963"/>
    </source>
</evidence>
<gene>
    <name evidence="1" type="ORF">SM611_12190</name>
</gene>
<keyword evidence="2" id="KW-1185">Reference proteome</keyword>
<dbReference type="Pfam" id="PF05973">
    <property type="entry name" value="Gp49"/>
    <property type="match status" value="1"/>
</dbReference>
<dbReference type="EMBL" id="JAXCEI010000005">
    <property type="protein sequence ID" value="MFA1539690.1"/>
    <property type="molecule type" value="Genomic_DNA"/>
</dbReference>